<comment type="caution">
    <text evidence="1">The sequence shown here is derived from an EMBL/GenBank/DDBJ whole genome shotgun (WGS) entry which is preliminary data.</text>
</comment>
<gene>
    <name evidence="1" type="ORF">PENTCL1PPCAC_3131</name>
</gene>
<name>A0AAV5SCA5_9BILA</name>
<evidence type="ECO:0000313" key="2">
    <source>
        <dbReference type="Proteomes" id="UP001432027"/>
    </source>
</evidence>
<feature type="non-terminal residue" evidence="1">
    <location>
        <position position="1"/>
    </location>
</feature>
<reference evidence="1" key="1">
    <citation type="submission" date="2023-10" db="EMBL/GenBank/DDBJ databases">
        <title>Genome assembly of Pristionchus species.</title>
        <authorList>
            <person name="Yoshida K."/>
            <person name="Sommer R.J."/>
        </authorList>
    </citation>
    <scope>NUCLEOTIDE SEQUENCE</scope>
    <source>
        <strain evidence="1">RS0144</strain>
    </source>
</reference>
<keyword evidence="2" id="KW-1185">Reference proteome</keyword>
<proteinExistence type="predicted"/>
<accession>A0AAV5SCA5</accession>
<organism evidence="1 2">
    <name type="scientific">Pristionchus entomophagus</name>
    <dbReference type="NCBI Taxonomy" id="358040"/>
    <lineage>
        <taxon>Eukaryota</taxon>
        <taxon>Metazoa</taxon>
        <taxon>Ecdysozoa</taxon>
        <taxon>Nematoda</taxon>
        <taxon>Chromadorea</taxon>
        <taxon>Rhabditida</taxon>
        <taxon>Rhabditina</taxon>
        <taxon>Diplogasteromorpha</taxon>
        <taxon>Diplogasteroidea</taxon>
        <taxon>Neodiplogasteridae</taxon>
        <taxon>Pristionchus</taxon>
    </lineage>
</organism>
<dbReference type="Proteomes" id="UP001432027">
    <property type="component" value="Unassembled WGS sequence"/>
</dbReference>
<sequence>EQFFMRRVFDEQFFRKISDFCVDCASIKCYCRQDNEKGRETPFWNATPDLLPVICRFVDFSFDCFTLQPNQLIDLIVMRFGMPYVEGLRDWNIELTAKINDTHMRRLSNQFDLNMSDDGELEITRRGSDFKCTIEFSDLYCLCEWRPEIQIYNDQ</sequence>
<protein>
    <submittedName>
        <fullName evidence="1">Uncharacterized protein</fullName>
    </submittedName>
</protein>
<dbReference type="AlphaFoldDB" id="A0AAV5SCA5"/>
<dbReference type="EMBL" id="BTSX01000001">
    <property type="protein sequence ID" value="GMS80956.1"/>
    <property type="molecule type" value="Genomic_DNA"/>
</dbReference>
<evidence type="ECO:0000313" key="1">
    <source>
        <dbReference type="EMBL" id="GMS80956.1"/>
    </source>
</evidence>